<evidence type="ECO:0000313" key="3">
    <source>
        <dbReference type="EMBL" id="KAL3417429.1"/>
    </source>
</evidence>
<comment type="caution">
    <text evidence="3">The sequence shown here is derived from an EMBL/GenBank/DDBJ whole genome shotgun (WGS) entry which is preliminary data.</text>
</comment>
<evidence type="ECO:0008006" key="5">
    <source>
        <dbReference type="Google" id="ProtNLM"/>
    </source>
</evidence>
<accession>A0ABR4P2A5</accession>
<organism evidence="3 4">
    <name type="scientific">Phlyctema vagabunda</name>
    <dbReference type="NCBI Taxonomy" id="108571"/>
    <lineage>
        <taxon>Eukaryota</taxon>
        <taxon>Fungi</taxon>
        <taxon>Dikarya</taxon>
        <taxon>Ascomycota</taxon>
        <taxon>Pezizomycotina</taxon>
        <taxon>Leotiomycetes</taxon>
        <taxon>Helotiales</taxon>
        <taxon>Dermateaceae</taxon>
        <taxon>Phlyctema</taxon>
    </lineage>
</organism>
<evidence type="ECO:0000256" key="1">
    <source>
        <dbReference type="ARBA" id="ARBA00004123"/>
    </source>
</evidence>
<protein>
    <recommendedName>
        <fullName evidence="5">Transcription factor domain-containing protein</fullName>
    </recommendedName>
</protein>
<reference evidence="3 4" key="1">
    <citation type="submission" date="2024-06" db="EMBL/GenBank/DDBJ databases">
        <title>Complete genome of Phlyctema vagabunda strain 19-DSS-EL-015.</title>
        <authorList>
            <person name="Fiorenzani C."/>
        </authorList>
    </citation>
    <scope>NUCLEOTIDE SEQUENCE [LARGE SCALE GENOMIC DNA]</scope>
    <source>
        <strain evidence="3 4">19-DSS-EL-015</strain>
    </source>
</reference>
<comment type="subcellular location">
    <subcellularLocation>
        <location evidence="1">Nucleus</location>
    </subcellularLocation>
</comment>
<dbReference type="CDD" id="cd12148">
    <property type="entry name" value="fungal_TF_MHR"/>
    <property type="match status" value="1"/>
</dbReference>
<evidence type="ECO:0000256" key="2">
    <source>
        <dbReference type="ARBA" id="ARBA00023242"/>
    </source>
</evidence>
<sequence>MIDTLMCFNDPDAPRVQRTYTSLTRTGVAVHQAPLPSRHMIVEGARLLNEILDLVMEIDMESVSQAIFVRTSSAPVFPPTAAAGALESAISAQALRWELIGIFCALIGVFLGGEKDKPPGSATDQSDRNALMQRSFRACIQCESYCDYLGAVNDFTLIFLLLTILLATWCFGDDSYYVLRLEGNMTSVFFALGYHRGVQSDPSVPFYLVEIRRRAIAWAHDYDKACASFMSRPARLSRRFCVIELPLEIPDSIIMGTTESFLRARENLDCRGWSKDKSILPVSRLRVQLMLSEIREEALELKIGPAVPDLEAKAGSVLQKLKSTWHSLPVHVKYDTGQHWEVKASPTMILQGLRLEYLYTEVLLYTLLGPFNRTHRESLIITAHEVVNLVLLPTRKRALLYSHRADMEWTLVFYAVPCASILVLELLRENKHPEERLPIKKSGIIQNLSVSIACCDSLTESGQSNYQICKQAQSIFSRSLDSILNQDEPTQNNNSGQLTMHPHEHSIDRRADSTNAEAHNAIVQDHEWMSWLDSVGLQGDLYLESLIPTVDSPINETI</sequence>
<keyword evidence="2" id="KW-0539">Nucleus</keyword>
<dbReference type="PANTHER" id="PTHR31001:SF40">
    <property type="entry name" value="ZN(II)2CYS6 TRANSCRIPTION FACTOR (EUROFUNG)"/>
    <property type="match status" value="1"/>
</dbReference>
<name>A0ABR4P2A5_9HELO</name>
<dbReference type="PANTHER" id="PTHR31001">
    <property type="entry name" value="UNCHARACTERIZED TRANSCRIPTIONAL REGULATORY PROTEIN"/>
    <property type="match status" value="1"/>
</dbReference>
<dbReference type="InterPro" id="IPR050613">
    <property type="entry name" value="Sec_Metabolite_Reg"/>
</dbReference>
<dbReference type="EMBL" id="JBFCZG010000011">
    <property type="protein sequence ID" value="KAL3417429.1"/>
    <property type="molecule type" value="Genomic_DNA"/>
</dbReference>
<evidence type="ECO:0000313" key="4">
    <source>
        <dbReference type="Proteomes" id="UP001629113"/>
    </source>
</evidence>
<proteinExistence type="predicted"/>
<gene>
    <name evidence="3" type="ORF">PVAG01_11429</name>
</gene>
<keyword evidence="4" id="KW-1185">Reference proteome</keyword>
<dbReference type="Proteomes" id="UP001629113">
    <property type="component" value="Unassembled WGS sequence"/>
</dbReference>